<feature type="chain" id="PRO_5002430766" description="Secreted protein" evidence="1">
    <location>
        <begin position="19"/>
        <end position="69"/>
    </location>
</feature>
<accession>A0A0E9PUW8</accession>
<reference evidence="2" key="2">
    <citation type="journal article" date="2015" name="Fish Shellfish Immunol.">
        <title>Early steps in the European eel (Anguilla anguilla)-Vibrio vulnificus interaction in the gills: Role of the RtxA13 toxin.</title>
        <authorList>
            <person name="Callol A."/>
            <person name="Pajuelo D."/>
            <person name="Ebbesson L."/>
            <person name="Teles M."/>
            <person name="MacKenzie S."/>
            <person name="Amaro C."/>
        </authorList>
    </citation>
    <scope>NUCLEOTIDE SEQUENCE</scope>
</reference>
<protein>
    <recommendedName>
        <fullName evidence="3">Secreted protein</fullName>
    </recommendedName>
</protein>
<dbReference type="AlphaFoldDB" id="A0A0E9PUW8"/>
<sequence length="69" mass="7542">MLATSFLPSLWLSNLTIARSPTNTAACVCLLASRSTICAIVYNVVATYHWLTNKSSGNRFVFHIALPVN</sequence>
<dbReference type="EMBL" id="GBXM01100495">
    <property type="protein sequence ID" value="JAH08082.1"/>
    <property type="molecule type" value="Transcribed_RNA"/>
</dbReference>
<organism evidence="2">
    <name type="scientific">Anguilla anguilla</name>
    <name type="common">European freshwater eel</name>
    <name type="synonym">Muraena anguilla</name>
    <dbReference type="NCBI Taxonomy" id="7936"/>
    <lineage>
        <taxon>Eukaryota</taxon>
        <taxon>Metazoa</taxon>
        <taxon>Chordata</taxon>
        <taxon>Craniata</taxon>
        <taxon>Vertebrata</taxon>
        <taxon>Euteleostomi</taxon>
        <taxon>Actinopterygii</taxon>
        <taxon>Neopterygii</taxon>
        <taxon>Teleostei</taxon>
        <taxon>Anguilliformes</taxon>
        <taxon>Anguillidae</taxon>
        <taxon>Anguilla</taxon>
    </lineage>
</organism>
<proteinExistence type="predicted"/>
<evidence type="ECO:0000256" key="1">
    <source>
        <dbReference type="SAM" id="SignalP"/>
    </source>
</evidence>
<name>A0A0E9PUW8_ANGAN</name>
<feature type="signal peptide" evidence="1">
    <location>
        <begin position="1"/>
        <end position="18"/>
    </location>
</feature>
<keyword evidence="1" id="KW-0732">Signal</keyword>
<evidence type="ECO:0008006" key="3">
    <source>
        <dbReference type="Google" id="ProtNLM"/>
    </source>
</evidence>
<reference evidence="2" key="1">
    <citation type="submission" date="2014-11" db="EMBL/GenBank/DDBJ databases">
        <authorList>
            <person name="Amaro Gonzalez C."/>
        </authorList>
    </citation>
    <scope>NUCLEOTIDE SEQUENCE</scope>
</reference>
<evidence type="ECO:0000313" key="2">
    <source>
        <dbReference type="EMBL" id="JAH08082.1"/>
    </source>
</evidence>